<protein>
    <submittedName>
        <fullName evidence="1">Uncharacterized protein</fullName>
    </submittedName>
</protein>
<evidence type="ECO:0000313" key="2">
    <source>
        <dbReference type="Proteomes" id="UP000030345"/>
    </source>
</evidence>
<name>A0A0A2B4R6_PROMR</name>
<evidence type="ECO:0000313" key="1">
    <source>
        <dbReference type="EMBL" id="KGG08871.1"/>
    </source>
</evidence>
<dbReference type="STRING" id="59926.EV02_1546"/>
<sequence>MGEEELIALSLKSIQINNEKRELPQLVFEHNHKFRIEYIPFEHQLVSSQLLTNQIKHQIHVEF</sequence>
<dbReference type="EMBL" id="JNAS01000002">
    <property type="protein sequence ID" value="KGG08871.1"/>
    <property type="molecule type" value="Genomic_DNA"/>
</dbReference>
<dbReference type="Proteomes" id="UP000030345">
    <property type="component" value="Unassembled WGS sequence"/>
</dbReference>
<gene>
    <name evidence="1" type="ORF">EV02_1546</name>
</gene>
<accession>A0A0A2B4R6</accession>
<comment type="caution">
    <text evidence="1">The sequence shown here is derived from an EMBL/GenBank/DDBJ whole genome shotgun (WGS) entry which is preliminary data.</text>
</comment>
<reference evidence="2" key="1">
    <citation type="journal article" date="2014" name="Sci. Data">
        <title>Genomes of diverse isolates of the marine cyanobacterium Prochlorococcus.</title>
        <authorList>
            <person name="Biller S."/>
            <person name="Berube P."/>
            <person name="Thompson J."/>
            <person name="Kelly L."/>
            <person name="Roggensack S."/>
            <person name="Awad L."/>
            <person name="Roache-Johnson K."/>
            <person name="Ding H."/>
            <person name="Giovannoni S.J."/>
            <person name="Moore L.R."/>
            <person name="Chisholm S.W."/>
        </authorList>
    </citation>
    <scope>NUCLEOTIDE SEQUENCE [LARGE SCALE GENOMIC DNA]</scope>
    <source>
        <strain evidence="2">SB</strain>
    </source>
</reference>
<organism evidence="1 2">
    <name type="scientific">Prochlorococcus marinus str. SB</name>
    <dbReference type="NCBI Taxonomy" id="59926"/>
    <lineage>
        <taxon>Bacteria</taxon>
        <taxon>Bacillati</taxon>
        <taxon>Cyanobacteriota</taxon>
        <taxon>Cyanophyceae</taxon>
        <taxon>Synechococcales</taxon>
        <taxon>Prochlorococcaceae</taxon>
        <taxon>Prochlorococcus</taxon>
    </lineage>
</organism>
<proteinExistence type="predicted"/>
<dbReference type="AlphaFoldDB" id="A0A0A2B4R6"/>